<accession>A0ABT4AW23</accession>
<evidence type="ECO:0000313" key="3">
    <source>
        <dbReference type="Proteomes" id="UP001151002"/>
    </source>
</evidence>
<dbReference type="EMBL" id="JAPNTZ010000003">
    <property type="protein sequence ID" value="MCY1138424.1"/>
    <property type="molecule type" value="Genomic_DNA"/>
</dbReference>
<proteinExistence type="predicted"/>
<comment type="caution">
    <text evidence="2">The sequence shown here is derived from an EMBL/GenBank/DDBJ whole genome shotgun (WGS) entry which is preliminary data.</text>
</comment>
<dbReference type="Proteomes" id="UP001151002">
    <property type="component" value="Unassembled WGS sequence"/>
</dbReference>
<name>A0ABT4AW23_9ACTN</name>
<reference evidence="2" key="1">
    <citation type="submission" date="2022-11" db="EMBL/GenBank/DDBJ databases">
        <authorList>
            <person name="Somphong A."/>
            <person name="Phongsopitanun W."/>
        </authorList>
    </citation>
    <scope>NUCLEOTIDE SEQUENCE</scope>
    <source>
        <strain evidence="2">Pm04-4</strain>
    </source>
</reference>
<evidence type="ECO:0000313" key="2">
    <source>
        <dbReference type="EMBL" id="MCY1138424.1"/>
    </source>
</evidence>
<protein>
    <submittedName>
        <fullName evidence="2">Uncharacterized protein</fullName>
    </submittedName>
</protein>
<evidence type="ECO:0000256" key="1">
    <source>
        <dbReference type="SAM" id="MobiDB-lite"/>
    </source>
</evidence>
<keyword evidence="3" id="KW-1185">Reference proteome</keyword>
<organism evidence="2 3">
    <name type="scientific">Paractinoplanes pyxinae</name>
    <dbReference type="NCBI Taxonomy" id="2997416"/>
    <lineage>
        <taxon>Bacteria</taxon>
        <taxon>Bacillati</taxon>
        <taxon>Actinomycetota</taxon>
        <taxon>Actinomycetes</taxon>
        <taxon>Micromonosporales</taxon>
        <taxon>Micromonosporaceae</taxon>
        <taxon>Paractinoplanes</taxon>
    </lineage>
</organism>
<sequence>MTISDRQAEADDWAIPGHWEGEMSIADNGGPPSDMAATGTPTACFASPNG</sequence>
<feature type="region of interest" description="Disordered" evidence="1">
    <location>
        <begin position="24"/>
        <end position="50"/>
    </location>
</feature>
<gene>
    <name evidence="2" type="ORF">OWR29_10485</name>
</gene>
<dbReference type="RefSeq" id="WP_267562425.1">
    <property type="nucleotide sequence ID" value="NZ_JAPNTZ010000003.1"/>
</dbReference>